<evidence type="ECO:0000256" key="6">
    <source>
        <dbReference type="SAM" id="Phobius"/>
    </source>
</evidence>
<evidence type="ECO:0000256" key="2">
    <source>
        <dbReference type="ARBA" id="ARBA00022475"/>
    </source>
</evidence>
<evidence type="ECO:0000256" key="1">
    <source>
        <dbReference type="ARBA" id="ARBA00004651"/>
    </source>
</evidence>
<evidence type="ECO:0000256" key="3">
    <source>
        <dbReference type="ARBA" id="ARBA00022692"/>
    </source>
</evidence>
<feature type="transmembrane region" description="Helical" evidence="6">
    <location>
        <begin position="12"/>
        <end position="33"/>
    </location>
</feature>
<protein>
    <submittedName>
        <fullName evidence="7">Amino acid/amide ABC transporter membrane protein 2, HAAT family</fullName>
    </submittedName>
</protein>
<feature type="transmembrane region" description="Helical" evidence="6">
    <location>
        <begin position="220"/>
        <end position="243"/>
    </location>
</feature>
<keyword evidence="4 6" id="KW-1133">Transmembrane helix</keyword>
<dbReference type="EMBL" id="FNQN01000005">
    <property type="protein sequence ID" value="SEA37085.1"/>
    <property type="molecule type" value="Genomic_DNA"/>
</dbReference>
<evidence type="ECO:0000256" key="5">
    <source>
        <dbReference type="ARBA" id="ARBA00023136"/>
    </source>
</evidence>
<sequence>MTSKQKFLYFIYLHRTGLSVTGLSLALLLFPLIEDNPYTLGLTNLIAINALVVLGLNLFIGYAGQISLGHAAFFGMGAYGSAIATVTLGMPPWLAMVIVAILVALVALLIAVPILRLSGHYLAMATLGLNFVMYTVLLQWDEVTGGPSGFSGIPYLSIGDVQFDDEFRLHYLLWSFVMVSLMLCLNLVRSGVGRGLSAVAGDEVAAQALGVNTRNAKIKVFILSAVLASLAGSLFAHCYSFVSPDSFGIFTSTDMVIMVVVGGMGSIWGSLFGAALITLLPEWVDMFETYKDFVHGGILVLVLMFLPQGLVTGLIDTIKIKLALRRRKNVAS</sequence>
<accession>A0A1H4AMH6</accession>
<feature type="transmembrane region" description="Helical" evidence="6">
    <location>
        <begin position="255"/>
        <end position="281"/>
    </location>
</feature>
<dbReference type="PANTHER" id="PTHR30482">
    <property type="entry name" value="HIGH-AFFINITY BRANCHED-CHAIN AMINO ACID TRANSPORT SYSTEM PERMEASE"/>
    <property type="match status" value="1"/>
</dbReference>
<dbReference type="CDD" id="cd06581">
    <property type="entry name" value="TM_PBP1_LivM_like"/>
    <property type="match status" value="1"/>
</dbReference>
<dbReference type="OrthoDB" id="9780757at2"/>
<dbReference type="InterPro" id="IPR043428">
    <property type="entry name" value="LivM-like"/>
</dbReference>
<name>A0A1H4AMH6_9BACT</name>
<keyword evidence="2" id="KW-1003">Cell membrane</keyword>
<dbReference type="GO" id="GO:0015658">
    <property type="term" value="F:branched-chain amino acid transmembrane transporter activity"/>
    <property type="evidence" value="ECO:0007669"/>
    <property type="project" value="InterPro"/>
</dbReference>
<gene>
    <name evidence="7" type="ORF">SAMN05660420_01904</name>
</gene>
<evidence type="ECO:0000313" key="8">
    <source>
        <dbReference type="Proteomes" id="UP000199409"/>
    </source>
</evidence>
<feature type="transmembrane region" description="Helical" evidence="6">
    <location>
        <begin position="94"/>
        <end position="114"/>
    </location>
</feature>
<dbReference type="Pfam" id="PF02653">
    <property type="entry name" value="BPD_transp_2"/>
    <property type="match status" value="1"/>
</dbReference>
<dbReference type="GO" id="GO:0005886">
    <property type="term" value="C:plasma membrane"/>
    <property type="evidence" value="ECO:0007669"/>
    <property type="project" value="UniProtKB-SubCell"/>
</dbReference>
<reference evidence="7 8" key="1">
    <citation type="submission" date="2016-10" db="EMBL/GenBank/DDBJ databases">
        <authorList>
            <person name="de Groot N.N."/>
        </authorList>
    </citation>
    <scope>NUCLEOTIDE SEQUENCE [LARGE SCALE GENOMIC DNA]</scope>
    <source>
        <strain evidence="7 8">DSM 7343</strain>
    </source>
</reference>
<evidence type="ECO:0000313" key="7">
    <source>
        <dbReference type="EMBL" id="SEA37085.1"/>
    </source>
</evidence>
<dbReference type="STRING" id="37625.SAMN05660420_01904"/>
<evidence type="ECO:0000256" key="4">
    <source>
        <dbReference type="ARBA" id="ARBA00022989"/>
    </source>
</evidence>
<dbReference type="InterPro" id="IPR001851">
    <property type="entry name" value="ABC_transp_permease"/>
</dbReference>
<keyword evidence="3 6" id="KW-0812">Transmembrane</keyword>
<proteinExistence type="predicted"/>
<feature type="transmembrane region" description="Helical" evidence="6">
    <location>
        <begin position="45"/>
        <end position="64"/>
    </location>
</feature>
<dbReference type="Proteomes" id="UP000199409">
    <property type="component" value="Unassembled WGS sequence"/>
</dbReference>
<organism evidence="7 8">
    <name type="scientific">Desulfuromusa kysingii</name>
    <dbReference type="NCBI Taxonomy" id="37625"/>
    <lineage>
        <taxon>Bacteria</taxon>
        <taxon>Pseudomonadati</taxon>
        <taxon>Thermodesulfobacteriota</taxon>
        <taxon>Desulfuromonadia</taxon>
        <taxon>Desulfuromonadales</taxon>
        <taxon>Geopsychrobacteraceae</taxon>
        <taxon>Desulfuromusa</taxon>
    </lineage>
</organism>
<comment type="subcellular location">
    <subcellularLocation>
        <location evidence="1">Cell membrane</location>
        <topology evidence="1">Multi-pass membrane protein</topology>
    </subcellularLocation>
</comment>
<feature type="transmembrane region" description="Helical" evidence="6">
    <location>
        <begin position="71"/>
        <end position="88"/>
    </location>
</feature>
<keyword evidence="5 6" id="KW-0472">Membrane</keyword>
<feature type="transmembrane region" description="Helical" evidence="6">
    <location>
        <begin position="171"/>
        <end position="188"/>
    </location>
</feature>
<dbReference type="AlphaFoldDB" id="A0A1H4AMH6"/>
<keyword evidence="8" id="KW-1185">Reference proteome</keyword>
<dbReference type="PANTHER" id="PTHR30482:SF18">
    <property type="entry name" value="BRANCHED AMINO ACID TRANSPORT SYSTEM PERMEASE"/>
    <property type="match status" value="1"/>
</dbReference>
<dbReference type="RefSeq" id="WP_092347343.1">
    <property type="nucleotide sequence ID" value="NZ_FNQN01000005.1"/>
</dbReference>
<feature type="transmembrane region" description="Helical" evidence="6">
    <location>
        <begin position="293"/>
        <end position="315"/>
    </location>
</feature>